<dbReference type="RefSeq" id="WP_237236278.1">
    <property type="nucleotide sequence ID" value="NZ_KX009059.1"/>
</dbReference>
<dbReference type="EMBL" id="KX009059">
    <property type="protein sequence ID" value="ARO44850.1"/>
    <property type="molecule type" value="Genomic_DNA"/>
</dbReference>
<evidence type="ECO:0000256" key="1">
    <source>
        <dbReference type="SAM" id="MobiDB-lite"/>
    </source>
</evidence>
<proteinExistence type="predicted"/>
<feature type="signal peptide" evidence="2">
    <location>
        <begin position="1"/>
        <end position="21"/>
    </location>
</feature>
<evidence type="ECO:0008006" key="4">
    <source>
        <dbReference type="Google" id="ProtNLM"/>
    </source>
</evidence>
<name>A0A2P0QH64_PSESF</name>
<keyword evidence="3" id="KW-0614">Plasmid</keyword>
<feature type="region of interest" description="Disordered" evidence="1">
    <location>
        <begin position="40"/>
        <end position="70"/>
    </location>
</feature>
<dbReference type="AlphaFoldDB" id="A0A2P0QH64"/>
<evidence type="ECO:0000256" key="2">
    <source>
        <dbReference type="SAM" id="SignalP"/>
    </source>
</evidence>
<protein>
    <recommendedName>
        <fullName evidence="4">Secreted protein</fullName>
    </recommendedName>
</protein>
<reference evidence="3" key="1">
    <citation type="submission" date="2016-03" db="EMBL/GenBank/DDBJ databases">
        <title>The evolution of Pseudomonas syringae pv. actinidiae in New Zealand.</title>
        <authorList>
            <person name="Taiaroa G."/>
            <person name="Poulter R.T.M."/>
            <person name="Lamont I."/>
            <person name="Stockwell P."/>
            <person name="Butler M.I."/>
        </authorList>
    </citation>
    <scope>NUCLEOTIDE SEQUENCE</scope>
    <source>
        <strain evidence="3">RT685</strain>
        <plasmid evidence="3">pMG1_RT685</plasmid>
    </source>
</reference>
<feature type="compositionally biased region" description="Basic and acidic residues" evidence="1">
    <location>
        <begin position="42"/>
        <end position="70"/>
    </location>
</feature>
<evidence type="ECO:0000313" key="3">
    <source>
        <dbReference type="EMBL" id="ARO44850.1"/>
    </source>
</evidence>
<keyword evidence="2" id="KW-0732">Signal</keyword>
<sequence length="70" mass="7674">MNLLKTLVLTVAALTSATVFAQDGSERANVAAQKMQLAQEARFNDQSDDKHSEYVRSDDKQADDSKKSEG</sequence>
<feature type="chain" id="PRO_5015152164" description="Secreted protein" evidence="2">
    <location>
        <begin position="22"/>
        <end position="70"/>
    </location>
</feature>
<organism evidence="3">
    <name type="scientific">Pseudomonas syringae pv. actinidiae</name>
    <dbReference type="NCBI Taxonomy" id="103796"/>
    <lineage>
        <taxon>Bacteria</taxon>
        <taxon>Pseudomonadati</taxon>
        <taxon>Pseudomonadota</taxon>
        <taxon>Gammaproteobacteria</taxon>
        <taxon>Pseudomonadales</taxon>
        <taxon>Pseudomonadaceae</taxon>
        <taxon>Pseudomonas</taxon>
        <taxon>Pseudomonas syringae</taxon>
    </lineage>
</organism>
<geneLocation type="plasmid" evidence="3">
    <name>pMG1_RT685</name>
</geneLocation>
<accession>A0A2P0QH64</accession>